<dbReference type="RefSeq" id="WP_208154739.1">
    <property type="nucleotide sequence ID" value="NZ_JAGEVF010000009.1"/>
</dbReference>
<dbReference type="NCBIfam" id="TIGR03346">
    <property type="entry name" value="chaperone_ClpB"/>
    <property type="match status" value="1"/>
</dbReference>
<dbReference type="SMART" id="SM00382">
    <property type="entry name" value="AAA"/>
    <property type="match status" value="2"/>
</dbReference>
<dbReference type="CDD" id="cd19499">
    <property type="entry name" value="RecA-like_ClpB_Hsp104-like"/>
    <property type="match status" value="1"/>
</dbReference>
<evidence type="ECO:0000313" key="13">
    <source>
        <dbReference type="EMBL" id="MBO3117385.1"/>
    </source>
</evidence>
<keyword evidence="11" id="KW-0963">Cytoplasm</keyword>
<dbReference type="Gene3D" id="1.10.1780.10">
    <property type="entry name" value="Clp, N-terminal domain"/>
    <property type="match status" value="1"/>
</dbReference>
<dbReference type="EMBL" id="JAGEVF010000009">
    <property type="protein sequence ID" value="MBO3117385.1"/>
    <property type="molecule type" value="Genomic_DNA"/>
</dbReference>
<evidence type="ECO:0000256" key="3">
    <source>
        <dbReference type="ARBA" id="ARBA00022737"/>
    </source>
</evidence>
<proteinExistence type="inferred from homology"/>
<dbReference type="SMART" id="SM01086">
    <property type="entry name" value="ClpB_D2-small"/>
    <property type="match status" value="1"/>
</dbReference>
<dbReference type="PRINTS" id="PR00300">
    <property type="entry name" value="CLPPROTEASEA"/>
</dbReference>
<dbReference type="SUPFAM" id="SSF81923">
    <property type="entry name" value="Double Clp-N motif"/>
    <property type="match status" value="1"/>
</dbReference>
<evidence type="ECO:0000256" key="10">
    <source>
        <dbReference type="RuleBase" id="RU004432"/>
    </source>
</evidence>
<evidence type="ECO:0000256" key="5">
    <source>
        <dbReference type="ARBA" id="ARBA00022840"/>
    </source>
</evidence>
<comment type="caution">
    <text evidence="13">The sequence shown here is derived from an EMBL/GenBank/DDBJ whole genome shotgun (WGS) entry which is preliminary data.</text>
</comment>
<evidence type="ECO:0000313" key="14">
    <source>
        <dbReference type="Proteomes" id="UP000676776"/>
    </source>
</evidence>
<dbReference type="PANTHER" id="PTHR11638:SF18">
    <property type="entry name" value="HEAT SHOCK PROTEIN 104"/>
    <property type="match status" value="1"/>
</dbReference>
<keyword evidence="3 9" id="KW-0677">Repeat</keyword>
<dbReference type="InterPro" id="IPR003959">
    <property type="entry name" value="ATPase_AAA_core"/>
</dbReference>
<evidence type="ECO:0000256" key="2">
    <source>
        <dbReference type="ARBA" id="ARBA00017574"/>
    </source>
</evidence>
<dbReference type="Pfam" id="PF02861">
    <property type="entry name" value="Clp_N"/>
    <property type="match status" value="1"/>
</dbReference>
<organism evidence="13 14">
    <name type="scientific">Winogradskyella pelagia</name>
    <dbReference type="NCBI Taxonomy" id="2819984"/>
    <lineage>
        <taxon>Bacteria</taxon>
        <taxon>Pseudomonadati</taxon>
        <taxon>Bacteroidota</taxon>
        <taxon>Flavobacteriia</taxon>
        <taxon>Flavobacteriales</taxon>
        <taxon>Flavobacteriaceae</taxon>
        <taxon>Winogradskyella</taxon>
    </lineage>
</organism>
<dbReference type="CDD" id="cd00009">
    <property type="entry name" value="AAA"/>
    <property type="match status" value="1"/>
</dbReference>
<dbReference type="Proteomes" id="UP000676776">
    <property type="component" value="Unassembled WGS sequence"/>
</dbReference>
<keyword evidence="14" id="KW-1185">Reference proteome</keyword>
<evidence type="ECO:0000256" key="8">
    <source>
        <dbReference type="ARBA" id="ARBA00026057"/>
    </source>
</evidence>
<comment type="subunit">
    <text evidence="8">Homohexamer. The oligomerization is ATP-dependent.</text>
</comment>
<sequence length="868" mass="97701">MNFNNYTIKSQEAISRAQQLAQGFEHQQIENEHIVKALFEVDQNVLPFLLKKLNVNVVLLQQVLDKELESFSKVSGGEIMLSREAGKALNEASIIAKKMKDDYVSLEHLILGVFKSKSKVAQILKDQGVTEKGLEAAISELRKGDRVTSQSQEETYNALGKYAKNLNQLAKDGKLDPVIGRDEEIRRILQILSRRTKNNPILVGEPGTGKTAIAEGLAHRIIDGDVPENLKDKQIFALDMGALIAGAKYKGEFEERLKAVIKEVTTSEGDIVLFIDEIHTLVGAGGGQGAMDAANILKPALARGELRAIGATTLDEYQKYFEQDKALERRFQKVIVNEPDTESAISILRGIKEKYETHHKVRIKDEAIIGAVELSNRYITNRFLPDKAIDLMDEAASKLRMEINSKPEELDVLDRKIMQLEIEHEAIKREKDETKLKSLKAELANLKEERNELNAKWKSEKELVENVQNIKQEIENYKLEAERAEREGNYGKVAEIRYGKIKEATEKLEDFQKQLADQQETALIKEEVTYEDIADVVAKWTGIPVTKMIQSEREKLLKLEDELHKRVVGQEEAIEAVSDAVRRSRAGLQNPQKPIGTFLFLGTTGVGKTELAKALAEYLFDDENALTRIDMSEYQERHAVSRLVGAPPGYVGYDEGGQLTEAVRRKPYSVVLLDEIEKAHPDTFNILLQVLDEGRLTDNKGRVADFKNTIIIMTSNMGSHIIQERFEATKDIQTAIEGAKIEVLGLLKQSVRPEFLNRIDDTIMFTPLSKENIVDIVDLQLKNVTKMIAQQGITFDATPEAKAYLAIKGYNPEYGARPVKRVIQKEVLNQLSKEILSGRVTTDSIILLDAFDDKLVFRNQGDLVVEEF</sequence>
<dbReference type="Pfam" id="PF00004">
    <property type="entry name" value="AAA"/>
    <property type="match status" value="1"/>
</dbReference>
<dbReference type="InterPro" id="IPR027417">
    <property type="entry name" value="P-loop_NTPase"/>
</dbReference>
<dbReference type="SUPFAM" id="SSF52540">
    <property type="entry name" value="P-loop containing nucleoside triphosphate hydrolases"/>
    <property type="match status" value="2"/>
</dbReference>
<keyword evidence="11" id="KW-0346">Stress response</keyword>
<dbReference type="InterPro" id="IPR017730">
    <property type="entry name" value="Chaperonin_ClpB"/>
</dbReference>
<dbReference type="Pfam" id="PF07724">
    <property type="entry name" value="AAA_2"/>
    <property type="match status" value="1"/>
</dbReference>
<name>A0ABS3T6P4_9FLAO</name>
<keyword evidence="5 10" id="KW-0067">ATP-binding</keyword>
<dbReference type="PROSITE" id="PS00870">
    <property type="entry name" value="CLPAB_1"/>
    <property type="match status" value="1"/>
</dbReference>
<comment type="function">
    <text evidence="11">Part of a stress-induced multi-chaperone system, it is involved in the recovery of the cell from heat-induced damage, in cooperation with DnaK, DnaJ and GrpE.</text>
</comment>
<accession>A0ABS3T6P4</accession>
<dbReference type="PANTHER" id="PTHR11638">
    <property type="entry name" value="ATP-DEPENDENT CLP PROTEASE"/>
    <property type="match status" value="1"/>
</dbReference>
<comment type="subcellular location">
    <subcellularLocation>
        <location evidence="11">Cytoplasm</location>
    </subcellularLocation>
</comment>
<evidence type="ECO:0000256" key="4">
    <source>
        <dbReference type="ARBA" id="ARBA00022741"/>
    </source>
</evidence>
<comment type="similarity">
    <text evidence="1 10">Belongs to the ClpA/ClpB family.</text>
</comment>
<dbReference type="InterPro" id="IPR001270">
    <property type="entry name" value="ClpA/B"/>
</dbReference>
<dbReference type="PROSITE" id="PS51903">
    <property type="entry name" value="CLP_R"/>
    <property type="match status" value="1"/>
</dbReference>
<dbReference type="InterPro" id="IPR036628">
    <property type="entry name" value="Clp_N_dom_sf"/>
</dbReference>
<dbReference type="InterPro" id="IPR004176">
    <property type="entry name" value="Clp_R_N"/>
</dbReference>
<dbReference type="InterPro" id="IPR050130">
    <property type="entry name" value="ClpA_ClpB"/>
</dbReference>
<gene>
    <name evidence="11 13" type="primary">clpB</name>
    <name evidence="13" type="ORF">J4050_11540</name>
</gene>
<feature type="domain" description="Clp R" evidence="12">
    <location>
        <begin position="3"/>
        <end position="144"/>
    </location>
</feature>
<feature type="coiled-coil region" evidence="11">
    <location>
        <begin position="410"/>
        <end position="521"/>
    </location>
</feature>
<keyword evidence="4 10" id="KW-0547">Nucleotide-binding</keyword>
<dbReference type="PROSITE" id="PS00871">
    <property type="entry name" value="CLPAB_2"/>
    <property type="match status" value="1"/>
</dbReference>
<dbReference type="InterPro" id="IPR041546">
    <property type="entry name" value="ClpA/ClpB_AAA_lid"/>
</dbReference>
<reference evidence="13 14" key="1">
    <citation type="submission" date="2021-03" db="EMBL/GenBank/DDBJ databases">
        <title>Winogradskyella sp. nov., isolated from costal sediment.</title>
        <authorList>
            <person name="Gao C."/>
        </authorList>
    </citation>
    <scope>NUCLEOTIDE SEQUENCE [LARGE SCALE GENOMIC DNA]</scope>
    <source>
        <strain evidence="13 14">DF17</strain>
    </source>
</reference>
<evidence type="ECO:0000256" key="11">
    <source>
        <dbReference type="RuleBase" id="RU362034"/>
    </source>
</evidence>
<dbReference type="Pfam" id="PF17871">
    <property type="entry name" value="AAA_lid_9"/>
    <property type="match status" value="1"/>
</dbReference>
<keyword evidence="7 10" id="KW-0143">Chaperone</keyword>
<comment type="subunit">
    <text evidence="11">Homohexamer; The oligomerization is ATP-dependent.</text>
</comment>
<dbReference type="Gene3D" id="1.10.8.60">
    <property type="match status" value="1"/>
</dbReference>
<evidence type="ECO:0000256" key="6">
    <source>
        <dbReference type="ARBA" id="ARBA00023054"/>
    </source>
</evidence>
<evidence type="ECO:0000256" key="9">
    <source>
        <dbReference type="PROSITE-ProRule" id="PRU01251"/>
    </source>
</evidence>
<dbReference type="Pfam" id="PF10431">
    <property type="entry name" value="ClpB_D2-small"/>
    <property type="match status" value="1"/>
</dbReference>
<dbReference type="Gene3D" id="3.40.50.300">
    <property type="entry name" value="P-loop containing nucleotide triphosphate hydrolases"/>
    <property type="match status" value="3"/>
</dbReference>
<dbReference type="InterPro" id="IPR003593">
    <property type="entry name" value="AAA+_ATPase"/>
</dbReference>
<dbReference type="InterPro" id="IPR018368">
    <property type="entry name" value="ClpA/B_CS1"/>
</dbReference>
<protein>
    <recommendedName>
        <fullName evidence="2 11">Chaperone protein ClpB</fullName>
    </recommendedName>
</protein>
<evidence type="ECO:0000256" key="7">
    <source>
        <dbReference type="ARBA" id="ARBA00023186"/>
    </source>
</evidence>
<dbReference type="InterPro" id="IPR019489">
    <property type="entry name" value="Clp_ATPase_C"/>
</dbReference>
<evidence type="ECO:0000256" key="1">
    <source>
        <dbReference type="ARBA" id="ARBA00008675"/>
    </source>
</evidence>
<evidence type="ECO:0000259" key="12">
    <source>
        <dbReference type="PROSITE" id="PS51903"/>
    </source>
</evidence>
<dbReference type="InterPro" id="IPR028299">
    <property type="entry name" value="ClpA/B_CS2"/>
</dbReference>
<keyword evidence="6 11" id="KW-0175">Coiled coil</keyword>